<proteinExistence type="predicted"/>
<reference evidence="1 2" key="1">
    <citation type="submission" date="2023-02" db="EMBL/GenBank/DDBJ databases">
        <title>LHISI_Scaffold_Assembly.</title>
        <authorList>
            <person name="Stuart O.P."/>
            <person name="Cleave R."/>
            <person name="Magrath M.J.L."/>
            <person name="Mikheyev A.S."/>
        </authorList>
    </citation>
    <scope>NUCLEOTIDE SEQUENCE [LARGE SCALE GENOMIC DNA]</scope>
    <source>
        <strain evidence="1">Daus_M_001</strain>
        <tissue evidence="1">Leg muscle</tissue>
    </source>
</reference>
<dbReference type="EMBL" id="JARBHB010000003">
    <property type="protein sequence ID" value="KAJ8889642.1"/>
    <property type="molecule type" value="Genomic_DNA"/>
</dbReference>
<name>A0ABQ9HZF9_9NEOP</name>
<gene>
    <name evidence="1" type="ORF">PR048_009142</name>
</gene>
<accession>A0ABQ9HZF9</accession>
<keyword evidence="2" id="KW-1185">Reference proteome</keyword>
<comment type="caution">
    <text evidence="1">The sequence shown here is derived from an EMBL/GenBank/DDBJ whole genome shotgun (WGS) entry which is preliminary data.</text>
</comment>
<dbReference type="Proteomes" id="UP001159363">
    <property type="component" value="Chromosome 3"/>
</dbReference>
<organism evidence="1 2">
    <name type="scientific">Dryococelus australis</name>
    <dbReference type="NCBI Taxonomy" id="614101"/>
    <lineage>
        <taxon>Eukaryota</taxon>
        <taxon>Metazoa</taxon>
        <taxon>Ecdysozoa</taxon>
        <taxon>Arthropoda</taxon>
        <taxon>Hexapoda</taxon>
        <taxon>Insecta</taxon>
        <taxon>Pterygota</taxon>
        <taxon>Neoptera</taxon>
        <taxon>Polyneoptera</taxon>
        <taxon>Phasmatodea</taxon>
        <taxon>Verophasmatodea</taxon>
        <taxon>Anareolatae</taxon>
        <taxon>Phasmatidae</taxon>
        <taxon>Eurycanthinae</taxon>
        <taxon>Dryococelus</taxon>
    </lineage>
</organism>
<evidence type="ECO:0000313" key="1">
    <source>
        <dbReference type="EMBL" id="KAJ8889642.1"/>
    </source>
</evidence>
<protein>
    <submittedName>
        <fullName evidence="1">Uncharacterized protein</fullName>
    </submittedName>
</protein>
<sequence>MQLKYERKTTRQSWPEQNMQNAVREVIERRLGYLETSKCYQVPQTILEAKVNKVREGMSVEEACEKGISSPKNNMHEEHVEYIILIENRLFRVSLKDLRSLGFEHSIKIISEKISIKMRNYPGKLGFMILGTKPLTEIANTQGCIFGMWNGFQPKYDNHIFTPERISNVDETGVSTVPNKKFKVLPLRGKKQVGALTSAERGTLVTAEVCMSASGMLMPVMFVFPRKTN</sequence>
<evidence type="ECO:0000313" key="2">
    <source>
        <dbReference type="Proteomes" id="UP001159363"/>
    </source>
</evidence>